<evidence type="ECO:0000313" key="3">
    <source>
        <dbReference type="Proteomes" id="UP001201262"/>
    </source>
</evidence>
<comment type="caution">
    <text evidence="2">The sequence shown here is derived from an EMBL/GenBank/DDBJ whole genome shotgun (WGS) entry which is preliminary data.</text>
</comment>
<dbReference type="Proteomes" id="UP001201262">
    <property type="component" value="Unassembled WGS sequence"/>
</dbReference>
<dbReference type="GeneID" id="70251694"/>
<proteinExistence type="predicted"/>
<feature type="compositionally biased region" description="Polar residues" evidence="1">
    <location>
        <begin position="81"/>
        <end position="92"/>
    </location>
</feature>
<dbReference type="EMBL" id="JAJTJA010000001">
    <property type="protein sequence ID" value="KAH8705315.1"/>
    <property type="molecule type" value="Genomic_DNA"/>
</dbReference>
<protein>
    <submittedName>
        <fullName evidence="2">Uncharacterized protein</fullName>
    </submittedName>
</protein>
<evidence type="ECO:0000256" key="1">
    <source>
        <dbReference type="SAM" id="MobiDB-lite"/>
    </source>
</evidence>
<name>A0AAD4L2A7_9EURO</name>
<organism evidence="2 3">
    <name type="scientific">Talaromyces proteolyticus</name>
    <dbReference type="NCBI Taxonomy" id="1131652"/>
    <lineage>
        <taxon>Eukaryota</taxon>
        <taxon>Fungi</taxon>
        <taxon>Dikarya</taxon>
        <taxon>Ascomycota</taxon>
        <taxon>Pezizomycotina</taxon>
        <taxon>Eurotiomycetes</taxon>
        <taxon>Eurotiomycetidae</taxon>
        <taxon>Eurotiales</taxon>
        <taxon>Trichocomaceae</taxon>
        <taxon>Talaromyces</taxon>
        <taxon>Talaromyces sect. Bacilispori</taxon>
    </lineage>
</organism>
<dbReference type="AlphaFoldDB" id="A0AAD4L2A7"/>
<evidence type="ECO:0000313" key="2">
    <source>
        <dbReference type="EMBL" id="KAH8705315.1"/>
    </source>
</evidence>
<feature type="compositionally biased region" description="Polar residues" evidence="1">
    <location>
        <begin position="144"/>
        <end position="155"/>
    </location>
</feature>
<gene>
    <name evidence="2" type="ORF">BGW36DRAFT_435126</name>
</gene>
<feature type="compositionally biased region" description="Basic and acidic residues" evidence="1">
    <location>
        <begin position="32"/>
        <end position="52"/>
    </location>
</feature>
<dbReference type="RefSeq" id="XP_046077936.1">
    <property type="nucleotide sequence ID" value="XM_046221407.1"/>
</dbReference>
<feature type="region of interest" description="Disordered" evidence="1">
    <location>
        <begin position="23"/>
        <end position="155"/>
    </location>
</feature>
<accession>A0AAD4L2A7</accession>
<sequence length="155" mass="16800">MGCERGIVSQVRKHLVLEDGAANGNADGLAQRTEETEHSPSHRHILTRDRDLNGNSMDGVQEDPRHSASMGFKDTKDAQAEHSNSPARSDSPTILAKLGDQDAGNSIGGRHSGCQRKHRNTGDDEVLTSQKPTCTHGLLKPQDNYGTSVYTSTRL</sequence>
<reference evidence="2" key="1">
    <citation type="submission" date="2021-12" db="EMBL/GenBank/DDBJ databases">
        <title>Convergent genome expansion in fungi linked to evolution of root-endophyte symbiosis.</title>
        <authorList>
            <consortium name="DOE Joint Genome Institute"/>
            <person name="Ke Y.-H."/>
            <person name="Bonito G."/>
            <person name="Liao H.-L."/>
            <person name="Looney B."/>
            <person name="Rojas-Flechas A."/>
            <person name="Nash J."/>
            <person name="Hameed K."/>
            <person name="Schadt C."/>
            <person name="Martin F."/>
            <person name="Crous P.W."/>
            <person name="Miettinen O."/>
            <person name="Magnuson J.K."/>
            <person name="Labbe J."/>
            <person name="Jacobson D."/>
            <person name="Doktycz M.J."/>
            <person name="Veneault-Fourrey C."/>
            <person name="Kuo A."/>
            <person name="Mondo S."/>
            <person name="Calhoun S."/>
            <person name="Riley R."/>
            <person name="Ohm R."/>
            <person name="LaButti K."/>
            <person name="Andreopoulos B."/>
            <person name="Pangilinan J."/>
            <person name="Nolan M."/>
            <person name="Tritt A."/>
            <person name="Clum A."/>
            <person name="Lipzen A."/>
            <person name="Daum C."/>
            <person name="Barry K."/>
            <person name="Grigoriev I.V."/>
            <person name="Vilgalys R."/>
        </authorList>
    </citation>
    <scope>NUCLEOTIDE SEQUENCE</scope>
    <source>
        <strain evidence="2">PMI_201</strain>
    </source>
</reference>
<keyword evidence="3" id="KW-1185">Reference proteome</keyword>